<organism evidence="2 3">
    <name type="scientific">Aureobasidium melanogenum</name>
    <name type="common">Aureobasidium pullulans var. melanogenum</name>
    <dbReference type="NCBI Taxonomy" id="46634"/>
    <lineage>
        <taxon>Eukaryota</taxon>
        <taxon>Fungi</taxon>
        <taxon>Dikarya</taxon>
        <taxon>Ascomycota</taxon>
        <taxon>Pezizomycotina</taxon>
        <taxon>Dothideomycetes</taxon>
        <taxon>Dothideomycetidae</taxon>
        <taxon>Dothideales</taxon>
        <taxon>Saccotheciaceae</taxon>
        <taxon>Aureobasidium</taxon>
    </lineage>
</organism>
<sequence length="331" mass="37515">MSSNNTKKDQKLPQQVREGEGASNEALAANKNDKSATMPAVRIMDSHRKRKRADGGSSPTPKEGPSKRQRGEKIACLKVGTYSAMFEQKDLDESFTLHLLVNGNAELDTEDDDVWRAQNAETPTACLNADRFTEATLHTAWLYLRNGKQPTMSTYFIDQKWDVGEKFRELSKLFPDSGQLFAAVTLFDLGLAMRCPKLQRAAYDWYAEVRSNAWSPKCFANPFFRRWVVEKAPEEKYRMTQYLAWLKLLKEYDPEMMRLRNAMTEATEDDSPGLATDLPELEVLEPVWLYDYHLSVGASVDVAIAGLIEASSGEETCPLDTEDERSDDEED</sequence>
<feature type="compositionally biased region" description="Basic and acidic residues" evidence="1">
    <location>
        <begin position="1"/>
        <end position="11"/>
    </location>
</feature>
<dbReference type="Proteomes" id="UP000779574">
    <property type="component" value="Unassembled WGS sequence"/>
</dbReference>
<reference evidence="2" key="1">
    <citation type="journal article" date="2021" name="J Fungi (Basel)">
        <title>Virulence traits and population genomics of the black yeast Aureobasidium melanogenum.</title>
        <authorList>
            <person name="Cernosa A."/>
            <person name="Sun X."/>
            <person name="Gostincar C."/>
            <person name="Fang C."/>
            <person name="Gunde-Cimerman N."/>
            <person name="Song Z."/>
        </authorList>
    </citation>
    <scope>NUCLEOTIDE SEQUENCE</scope>
    <source>
        <strain evidence="2">EXF-9911</strain>
    </source>
</reference>
<comment type="caution">
    <text evidence="2">The sequence shown here is derived from an EMBL/GenBank/DDBJ whole genome shotgun (WGS) entry which is preliminary data.</text>
</comment>
<reference evidence="2" key="2">
    <citation type="submission" date="2021-08" db="EMBL/GenBank/DDBJ databases">
        <authorList>
            <person name="Gostincar C."/>
            <person name="Sun X."/>
            <person name="Song Z."/>
            <person name="Gunde-Cimerman N."/>
        </authorList>
    </citation>
    <scope>NUCLEOTIDE SEQUENCE</scope>
    <source>
        <strain evidence="2">EXF-9911</strain>
    </source>
</reference>
<feature type="non-terminal residue" evidence="2">
    <location>
        <position position="331"/>
    </location>
</feature>
<dbReference type="OrthoDB" id="3892072at2759"/>
<dbReference type="EMBL" id="JAHFXF010000674">
    <property type="protein sequence ID" value="KAG9683933.1"/>
    <property type="molecule type" value="Genomic_DNA"/>
</dbReference>
<evidence type="ECO:0000256" key="1">
    <source>
        <dbReference type="SAM" id="MobiDB-lite"/>
    </source>
</evidence>
<evidence type="ECO:0000313" key="3">
    <source>
        <dbReference type="Proteomes" id="UP000779574"/>
    </source>
</evidence>
<accession>A0A9P8E875</accession>
<gene>
    <name evidence="2" type="ORF">KCU76_g12765</name>
</gene>
<proteinExistence type="predicted"/>
<protein>
    <submittedName>
        <fullName evidence="2">Uncharacterized protein</fullName>
    </submittedName>
</protein>
<evidence type="ECO:0000313" key="2">
    <source>
        <dbReference type="EMBL" id="KAG9683933.1"/>
    </source>
</evidence>
<dbReference type="AlphaFoldDB" id="A0A9P8E875"/>
<feature type="region of interest" description="Disordered" evidence="1">
    <location>
        <begin position="1"/>
        <end position="72"/>
    </location>
</feature>
<name>A0A9P8E875_AURME</name>